<dbReference type="STRING" id="1121884.SAMN02745131_03013"/>
<organism evidence="3 4">
    <name type="scientific">Flavisolibacter ginsengisoli DSM 18119</name>
    <dbReference type="NCBI Taxonomy" id="1121884"/>
    <lineage>
        <taxon>Bacteria</taxon>
        <taxon>Pseudomonadati</taxon>
        <taxon>Bacteroidota</taxon>
        <taxon>Chitinophagia</taxon>
        <taxon>Chitinophagales</taxon>
        <taxon>Chitinophagaceae</taxon>
        <taxon>Flavisolibacter</taxon>
    </lineage>
</organism>
<dbReference type="GO" id="GO:0051301">
    <property type="term" value="P:cell division"/>
    <property type="evidence" value="ECO:0007669"/>
    <property type="project" value="UniProtKB-KW"/>
</dbReference>
<feature type="signal peptide" evidence="2">
    <location>
        <begin position="1"/>
        <end position="17"/>
    </location>
</feature>
<feature type="compositionally biased region" description="Basic and acidic residues" evidence="1">
    <location>
        <begin position="335"/>
        <end position="346"/>
    </location>
</feature>
<keyword evidence="3" id="KW-0132">Cell division</keyword>
<sequence>MAAWLLVIAGITTLLVAANKKQTEHVCKMVNVSIKGTGEKYYIDKTDILKQLEKAYHSSLLNKPLKSISLVTLEKSLEKDQWIGDAELYFDREDVLHVIIEERTPIARVFTTGGRTFYMDSSAHQMPVIERTGIRVPVITGFPNSSKFNSKDSVLLTDVKKVAWFIYSNEFWNAQVGQVDITPERKFELIPVIGDHIIRLGNADNLENKMSRVLLFYKHVLSKVGFNKYSAIDVQFDAQVVAVNKGPVSKVDSIQLQKNIRELLEKSTIQNVSEEMLPESRAMSTTDSLKTFAKVDASIEPLPTNPIPAKNTDPEKVIAPVVGKTLAVQKTKVSIPEKPKKVEQTHQRPKAVMKRKV</sequence>
<evidence type="ECO:0000256" key="2">
    <source>
        <dbReference type="SAM" id="SignalP"/>
    </source>
</evidence>
<keyword evidence="2" id="KW-0732">Signal</keyword>
<dbReference type="AlphaFoldDB" id="A0A1M5CT20"/>
<proteinExistence type="predicted"/>
<dbReference type="EMBL" id="FQUU01000013">
    <property type="protein sequence ID" value="SHF57875.1"/>
    <property type="molecule type" value="Genomic_DNA"/>
</dbReference>
<keyword evidence="3" id="KW-0131">Cell cycle</keyword>
<accession>A0A1M5CT20</accession>
<protein>
    <submittedName>
        <fullName evidence="3">Cell division protein FtsQ</fullName>
    </submittedName>
</protein>
<reference evidence="3 4" key="1">
    <citation type="submission" date="2016-11" db="EMBL/GenBank/DDBJ databases">
        <authorList>
            <person name="Jaros S."/>
            <person name="Januszkiewicz K."/>
            <person name="Wedrychowicz H."/>
        </authorList>
    </citation>
    <scope>NUCLEOTIDE SEQUENCE [LARGE SCALE GENOMIC DNA]</scope>
    <source>
        <strain evidence="3 4">DSM 18119</strain>
    </source>
</reference>
<feature type="chain" id="PRO_5012341266" evidence="2">
    <location>
        <begin position="18"/>
        <end position="357"/>
    </location>
</feature>
<feature type="region of interest" description="Disordered" evidence="1">
    <location>
        <begin position="332"/>
        <end position="357"/>
    </location>
</feature>
<feature type="compositionally biased region" description="Basic residues" evidence="1">
    <location>
        <begin position="347"/>
        <end position="357"/>
    </location>
</feature>
<keyword evidence="4" id="KW-1185">Reference proteome</keyword>
<evidence type="ECO:0000313" key="3">
    <source>
        <dbReference type="EMBL" id="SHF57875.1"/>
    </source>
</evidence>
<dbReference type="Proteomes" id="UP000184048">
    <property type="component" value="Unassembled WGS sequence"/>
</dbReference>
<evidence type="ECO:0000256" key="1">
    <source>
        <dbReference type="SAM" id="MobiDB-lite"/>
    </source>
</evidence>
<evidence type="ECO:0000313" key="4">
    <source>
        <dbReference type="Proteomes" id="UP000184048"/>
    </source>
</evidence>
<gene>
    <name evidence="3" type="ORF">SAMN02745131_03013</name>
</gene>
<name>A0A1M5CT20_9BACT</name>